<dbReference type="Gene3D" id="1.25.10.10">
    <property type="entry name" value="Leucine-rich Repeat Variant"/>
    <property type="match status" value="2"/>
</dbReference>
<keyword evidence="5" id="KW-0653">Protein transport</keyword>
<dbReference type="InterPro" id="IPR011989">
    <property type="entry name" value="ARM-like"/>
</dbReference>
<evidence type="ECO:0000256" key="1">
    <source>
        <dbReference type="ARBA" id="ARBA00004496"/>
    </source>
</evidence>
<dbReference type="RefSeq" id="XP_013436317.1">
    <property type="nucleotide sequence ID" value="XM_013580863.1"/>
</dbReference>
<dbReference type="PANTHER" id="PTHR10527">
    <property type="entry name" value="IMPORTIN BETA"/>
    <property type="match status" value="1"/>
</dbReference>
<dbReference type="SUPFAM" id="SSF48371">
    <property type="entry name" value="ARM repeat"/>
    <property type="match status" value="1"/>
</dbReference>
<dbReference type="VEuPathDB" id="ToxoDB:ENH_00043220"/>
<evidence type="ECO:0000256" key="4">
    <source>
        <dbReference type="ARBA" id="ARBA00022737"/>
    </source>
</evidence>
<keyword evidence="2" id="KW-0813">Transport</keyword>
<name>U6N1M8_9EIME</name>
<keyword evidence="4" id="KW-0677">Repeat</keyword>
<dbReference type="InterPro" id="IPR016024">
    <property type="entry name" value="ARM-type_fold"/>
</dbReference>
<reference evidence="7" key="2">
    <citation type="submission" date="2013-10" db="EMBL/GenBank/DDBJ databases">
        <authorList>
            <person name="Aslett M."/>
        </authorList>
    </citation>
    <scope>NUCLEOTIDE SEQUENCE [LARGE SCALE GENOMIC DNA]</scope>
    <source>
        <strain evidence="7">Houghton</strain>
    </source>
</reference>
<organism evidence="7 8">
    <name type="scientific">Eimeria necatrix</name>
    <dbReference type="NCBI Taxonomy" id="51315"/>
    <lineage>
        <taxon>Eukaryota</taxon>
        <taxon>Sar</taxon>
        <taxon>Alveolata</taxon>
        <taxon>Apicomplexa</taxon>
        <taxon>Conoidasida</taxon>
        <taxon>Coccidia</taxon>
        <taxon>Eucoccidiorida</taxon>
        <taxon>Eimeriorina</taxon>
        <taxon>Eimeriidae</taxon>
        <taxon>Eimeria</taxon>
    </lineage>
</organism>
<sequence>MAEQMAVLQQLLLATLDPRPSVRQAAEQQLTAARQTDLGQFVGSMAALIALDQPLPGPQGAPGSPEDLLIAKQIAAVTFKNSISAKDLTLDGAAAEAWRALPNETKADIKKQLLAALHTDCIQVGNAVCQVLAKLGVIELRSMEFEGLLPALQEMVQQAVSCQQQQQQQQQLLKACGRHALTCLAYLCEELADIVSEGEDPSEVFSEQRCNVVLTAVLLGLKDPDPQLKVAALRALYHALVFAKGNFNKKVLSTSDIFENTFARKIVQRLQPDCWGLLQKQRFREERDYIINSVVEAGDATNPSAVQVAAFDCIVQISQEYYSLLEAYMPAMGPVRRECSRGWRQLHLF</sequence>
<evidence type="ECO:0000256" key="5">
    <source>
        <dbReference type="ARBA" id="ARBA00022927"/>
    </source>
</evidence>
<comment type="subcellular location">
    <subcellularLocation>
        <location evidence="1">Cytoplasm</location>
    </subcellularLocation>
</comment>
<feature type="domain" description="Importin N-terminal" evidence="6">
    <location>
        <begin position="26"/>
        <end position="119"/>
    </location>
</feature>
<evidence type="ECO:0000259" key="6">
    <source>
        <dbReference type="PROSITE" id="PS50166"/>
    </source>
</evidence>
<dbReference type="OrthoDB" id="10263328at2759"/>
<dbReference type="InterPro" id="IPR001494">
    <property type="entry name" value="Importin-beta_N"/>
</dbReference>
<evidence type="ECO:0000256" key="3">
    <source>
        <dbReference type="ARBA" id="ARBA00022490"/>
    </source>
</evidence>
<gene>
    <name evidence="7" type="ORF">ENH_00043220</name>
</gene>
<proteinExistence type="predicted"/>
<keyword evidence="8" id="KW-1185">Reference proteome</keyword>
<evidence type="ECO:0000313" key="7">
    <source>
        <dbReference type="EMBL" id="CDJ67850.1"/>
    </source>
</evidence>
<protein>
    <submittedName>
        <fullName evidence="7">Importin subunit beta-1, putative</fullName>
    </submittedName>
</protein>
<dbReference type="PROSITE" id="PS50166">
    <property type="entry name" value="IMPORTIN_B_NT"/>
    <property type="match status" value="1"/>
</dbReference>
<accession>U6N1M8</accession>
<dbReference type="Pfam" id="PF03810">
    <property type="entry name" value="IBN_N"/>
    <property type="match status" value="1"/>
</dbReference>
<dbReference type="GO" id="GO:0031267">
    <property type="term" value="F:small GTPase binding"/>
    <property type="evidence" value="ECO:0007669"/>
    <property type="project" value="InterPro"/>
</dbReference>
<dbReference type="EMBL" id="HG724965">
    <property type="protein sequence ID" value="CDJ67850.1"/>
    <property type="molecule type" value="Genomic_DNA"/>
</dbReference>
<dbReference type="SMART" id="SM00913">
    <property type="entry name" value="IBN_N"/>
    <property type="match status" value="1"/>
</dbReference>
<dbReference type="GO" id="GO:0005737">
    <property type="term" value="C:cytoplasm"/>
    <property type="evidence" value="ECO:0007669"/>
    <property type="project" value="UniProtKB-SubCell"/>
</dbReference>
<keyword evidence="3" id="KW-0963">Cytoplasm</keyword>
<dbReference type="Proteomes" id="UP000030754">
    <property type="component" value="Unassembled WGS sequence"/>
</dbReference>
<evidence type="ECO:0000256" key="2">
    <source>
        <dbReference type="ARBA" id="ARBA00022448"/>
    </source>
</evidence>
<dbReference type="GeneID" id="25474479"/>
<dbReference type="InterPro" id="IPR040122">
    <property type="entry name" value="Importin_beta"/>
</dbReference>
<evidence type="ECO:0000313" key="8">
    <source>
        <dbReference type="Proteomes" id="UP000030754"/>
    </source>
</evidence>
<dbReference type="AlphaFoldDB" id="U6N1M8"/>
<dbReference type="GO" id="GO:0006606">
    <property type="term" value="P:protein import into nucleus"/>
    <property type="evidence" value="ECO:0007669"/>
    <property type="project" value="InterPro"/>
</dbReference>
<reference evidence="7" key="1">
    <citation type="submission" date="2013-10" db="EMBL/GenBank/DDBJ databases">
        <title>Genomic analysis of the causative agents of coccidiosis in chickens.</title>
        <authorList>
            <person name="Reid A.J."/>
            <person name="Blake D."/>
            <person name="Billington K."/>
            <person name="Browne H."/>
            <person name="Dunn M."/>
            <person name="Hung S."/>
            <person name="Kawahara F."/>
            <person name="Miranda-Saavedra D."/>
            <person name="Mourier T."/>
            <person name="Nagra H."/>
            <person name="Otto T.D."/>
            <person name="Rawlings N."/>
            <person name="Sanchez A."/>
            <person name="Sanders M."/>
            <person name="Subramaniam C."/>
            <person name="Tay Y."/>
            <person name="Dear P."/>
            <person name="Doerig C."/>
            <person name="Gruber A."/>
            <person name="Parkinson J."/>
            <person name="Shirley M."/>
            <person name="Wan K.L."/>
            <person name="Berriman M."/>
            <person name="Tomley F."/>
            <person name="Pain A."/>
        </authorList>
    </citation>
    <scope>NUCLEOTIDE SEQUENCE [LARGE SCALE GENOMIC DNA]</scope>
    <source>
        <strain evidence="7">Houghton</strain>
    </source>
</reference>